<dbReference type="Gene3D" id="3.30.70.270">
    <property type="match status" value="1"/>
</dbReference>
<dbReference type="GO" id="GO:0005886">
    <property type="term" value="C:plasma membrane"/>
    <property type="evidence" value="ECO:0007669"/>
    <property type="project" value="TreeGrafter"/>
</dbReference>
<dbReference type="PANTHER" id="PTHR45138:SF9">
    <property type="entry name" value="DIGUANYLATE CYCLASE DGCM-RELATED"/>
    <property type="match status" value="1"/>
</dbReference>
<gene>
    <name evidence="2" type="ORF">P378_16905</name>
</gene>
<proteinExistence type="predicted"/>
<accession>A0A2C6MCK9</accession>
<sequence>MILAQHHNRPSPCEEANMILELFTIQVSLTLENAMLNKKFQNLSITDALTNLYNHRYFAEKMQKEISLCCYMKKEMCLIMLDVDFFKSYNDNFGHPAGDMVLKTMSKIFSQVVRPKDIAARYGGEEFAFILPETTLRDGIELAEKIRQSIENTVFPHRPVTASLGIANYPAHTTNAKELLELADKALYHAKSAGRNRVSVAPSVQNN</sequence>
<comment type="caution">
    <text evidence="2">The sequence shown here is derived from an EMBL/GenBank/DDBJ whole genome shotgun (WGS) entry which is preliminary data.</text>
</comment>
<feature type="domain" description="GGDEF" evidence="1">
    <location>
        <begin position="74"/>
        <end position="203"/>
    </location>
</feature>
<dbReference type="InterPro" id="IPR000160">
    <property type="entry name" value="GGDEF_dom"/>
</dbReference>
<reference evidence="2 3" key="1">
    <citation type="submission" date="2013-09" db="EMBL/GenBank/DDBJ databases">
        <title>Biodegradation of hydrocarbons in the deep terrestrial subsurface : characterization of a microbial consortium composed of two Desulfotomaculum species originating from a deep geological formation.</title>
        <authorList>
            <person name="Aullo T."/>
            <person name="Berlendis S."/>
            <person name="Lascourreges J.-F."/>
            <person name="Dessort D."/>
            <person name="Saint-Laurent S."/>
            <person name="Schraauwers B."/>
            <person name="Mas J."/>
            <person name="Magot M."/>
            <person name="Ranchou-Peyruse A."/>
        </authorList>
    </citation>
    <scope>NUCLEOTIDE SEQUENCE [LARGE SCALE GENOMIC DNA]</scope>
    <source>
        <strain evidence="2 3">Bs107</strain>
    </source>
</reference>
<dbReference type="GO" id="GO:0052621">
    <property type="term" value="F:diguanylate cyclase activity"/>
    <property type="evidence" value="ECO:0007669"/>
    <property type="project" value="TreeGrafter"/>
</dbReference>
<dbReference type="InterPro" id="IPR029787">
    <property type="entry name" value="Nucleotide_cyclase"/>
</dbReference>
<dbReference type="EMBL" id="AWQQ01000095">
    <property type="protein sequence ID" value="PHJ37312.1"/>
    <property type="molecule type" value="Genomic_DNA"/>
</dbReference>
<organism evidence="2 3">
    <name type="scientific">Desulforamulus profundi</name>
    <dbReference type="NCBI Taxonomy" id="1383067"/>
    <lineage>
        <taxon>Bacteria</taxon>
        <taxon>Bacillati</taxon>
        <taxon>Bacillota</taxon>
        <taxon>Clostridia</taxon>
        <taxon>Eubacteriales</taxon>
        <taxon>Peptococcaceae</taxon>
        <taxon>Desulforamulus</taxon>
    </lineage>
</organism>
<evidence type="ECO:0000313" key="3">
    <source>
        <dbReference type="Proteomes" id="UP000222564"/>
    </source>
</evidence>
<evidence type="ECO:0000313" key="2">
    <source>
        <dbReference type="EMBL" id="PHJ37312.1"/>
    </source>
</evidence>
<dbReference type="SUPFAM" id="SSF55073">
    <property type="entry name" value="Nucleotide cyclase"/>
    <property type="match status" value="1"/>
</dbReference>
<dbReference type="InterPro" id="IPR043128">
    <property type="entry name" value="Rev_trsase/Diguanyl_cyclase"/>
</dbReference>
<evidence type="ECO:0000259" key="1">
    <source>
        <dbReference type="PROSITE" id="PS50887"/>
    </source>
</evidence>
<keyword evidence="3" id="KW-1185">Reference proteome</keyword>
<name>A0A2C6MCK9_9FIRM</name>
<protein>
    <submittedName>
        <fullName evidence="2">Diguanylate cyclase</fullName>
    </submittedName>
</protein>
<dbReference type="FunFam" id="3.30.70.270:FF:000001">
    <property type="entry name" value="Diguanylate cyclase domain protein"/>
    <property type="match status" value="1"/>
</dbReference>
<dbReference type="PANTHER" id="PTHR45138">
    <property type="entry name" value="REGULATORY COMPONENTS OF SENSORY TRANSDUCTION SYSTEM"/>
    <property type="match status" value="1"/>
</dbReference>
<dbReference type="CDD" id="cd01949">
    <property type="entry name" value="GGDEF"/>
    <property type="match status" value="1"/>
</dbReference>
<dbReference type="GO" id="GO:0043709">
    <property type="term" value="P:cell adhesion involved in single-species biofilm formation"/>
    <property type="evidence" value="ECO:0007669"/>
    <property type="project" value="TreeGrafter"/>
</dbReference>
<dbReference type="NCBIfam" id="TIGR00254">
    <property type="entry name" value="GGDEF"/>
    <property type="match status" value="1"/>
</dbReference>
<dbReference type="PROSITE" id="PS50887">
    <property type="entry name" value="GGDEF"/>
    <property type="match status" value="1"/>
</dbReference>
<dbReference type="Pfam" id="PF00990">
    <property type="entry name" value="GGDEF"/>
    <property type="match status" value="1"/>
</dbReference>
<dbReference type="GO" id="GO:1902201">
    <property type="term" value="P:negative regulation of bacterial-type flagellum-dependent cell motility"/>
    <property type="evidence" value="ECO:0007669"/>
    <property type="project" value="TreeGrafter"/>
</dbReference>
<dbReference type="AlphaFoldDB" id="A0A2C6MCK9"/>
<dbReference type="InterPro" id="IPR050469">
    <property type="entry name" value="Diguanylate_Cyclase"/>
</dbReference>
<dbReference type="Proteomes" id="UP000222564">
    <property type="component" value="Unassembled WGS sequence"/>
</dbReference>
<dbReference type="SMART" id="SM00267">
    <property type="entry name" value="GGDEF"/>
    <property type="match status" value="1"/>
</dbReference>